<accession>A0ABS2IRI0</accession>
<dbReference type="EMBL" id="JAFEUC010000002">
    <property type="protein sequence ID" value="MBM7075871.1"/>
    <property type="molecule type" value="Genomic_DNA"/>
</dbReference>
<protein>
    <submittedName>
        <fullName evidence="1">DUF3046 domain-containing protein</fullName>
    </submittedName>
</protein>
<dbReference type="Proteomes" id="UP001518872">
    <property type="component" value="Unassembled WGS sequence"/>
</dbReference>
<dbReference type="RefSeq" id="WP_204923937.1">
    <property type="nucleotide sequence ID" value="NZ_JAFEUC010000002.1"/>
</dbReference>
<keyword evidence="2" id="KW-1185">Reference proteome</keyword>
<reference evidence="1 2" key="1">
    <citation type="submission" date="2021-02" db="EMBL/GenBank/DDBJ databases">
        <authorList>
            <person name="Ra J.-S."/>
        </authorList>
    </citation>
    <scope>NUCLEOTIDE SEQUENCE [LARGE SCALE GENOMIC DNA]</scope>
    <source>
        <strain evidence="1 2">MMS20-R1-14</strain>
    </source>
</reference>
<dbReference type="InterPro" id="IPR021408">
    <property type="entry name" value="DUF3046"/>
</dbReference>
<dbReference type="Pfam" id="PF11248">
    <property type="entry name" value="DUF3046"/>
    <property type="match status" value="1"/>
</dbReference>
<comment type="caution">
    <text evidence="1">The sequence shown here is derived from an EMBL/GenBank/DDBJ whole genome shotgun (WGS) entry which is preliminary data.</text>
</comment>
<evidence type="ECO:0000313" key="2">
    <source>
        <dbReference type="Proteomes" id="UP001518872"/>
    </source>
</evidence>
<name>A0ABS2IRI0_9ACTN</name>
<gene>
    <name evidence="1" type="ORF">JQX11_05820</name>
</gene>
<organism evidence="1 2">
    <name type="scientific">Micromonospora humida</name>
    <dbReference type="NCBI Taxonomy" id="2809018"/>
    <lineage>
        <taxon>Bacteria</taxon>
        <taxon>Bacillati</taxon>
        <taxon>Actinomycetota</taxon>
        <taxon>Actinomycetes</taxon>
        <taxon>Micromonosporales</taxon>
        <taxon>Micromonosporaceae</taxon>
        <taxon>Micromonospora</taxon>
    </lineage>
</organism>
<evidence type="ECO:0000313" key="1">
    <source>
        <dbReference type="EMBL" id="MBM7075871.1"/>
    </source>
</evidence>
<sequence length="66" mass="7335">MRLTDFWTRLDEAFGSGYATSIASDQVLSQLDGRTIEQALAAGEQTHVVWRAVVAAYPDRVPARLR</sequence>
<proteinExistence type="predicted"/>